<feature type="signal peptide" evidence="1">
    <location>
        <begin position="1"/>
        <end position="20"/>
    </location>
</feature>
<organism evidence="2 3">
    <name type="scientific">Flavobacterium arundinis</name>
    <dbReference type="NCBI Taxonomy" id="3139143"/>
    <lineage>
        <taxon>Bacteria</taxon>
        <taxon>Pseudomonadati</taxon>
        <taxon>Bacteroidota</taxon>
        <taxon>Flavobacteriia</taxon>
        <taxon>Flavobacteriales</taxon>
        <taxon>Flavobacteriaceae</taxon>
        <taxon>Flavobacterium</taxon>
    </lineage>
</organism>
<feature type="chain" id="PRO_5046946148" evidence="1">
    <location>
        <begin position="21"/>
        <end position="228"/>
    </location>
</feature>
<dbReference type="EMBL" id="JBBYHR010000002">
    <property type="protein sequence ID" value="MEL1243689.1"/>
    <property type="molecule type" value="Genomic_DNA"/>
</dbReference>
<dbReference type="PROSITE" id="PS51257">
    <property type="entry name" value="PROKAR_LIPOPROTEIN"/>
    <property type="match status" value="1"/>
</dbReference>
<evidence type="ECO:0000313" key="3">
    <source>
        <dbReference type="Proteomes" id="UP001464555"/>
    </source>
</evidence>
<keyword evidence="3" id="KW-1185">Reference proteome</keyword>
<sequence>MKKFLLPIGIIALSMFFACSSENDATSSQTINTTAAYRIGSMDVSTAKQLYLDMTKTNEYIDFKKAIKDFNSLLGANEVSFESKAKLMAWINSNLSKTSFKSVTQFETMFDDSVNKGQILIDANTKLFGYLGKADKDEIAIIVAPEIGDGSIPDYTASPSSCLDDCIAAYETAYEQATEDYYGDLDTPSGDIFSAISLVLNLSDYEHTIYVDLPYQFNNCVGSTPGCS</sequence>
<dbReference type="RefSeq" id="WP_341696002.1">
    <property type="nucleotide sequence ID" value="NZ_JBBYHR010000002.1"/>
</dbReference>
<dbReference type="Proteomes" id="UP001464555">
    <property type="component" value="Unassembled WGS sequence"/>
</dbReference>
<keyword evidence="1" id="KW-0732">Signal</keyword>
<comment type="caution">
    <text evidence="2">The sequence shown here is derived from an EMBL/GenBank/DDBJ whole genome shotgun (WGS) entry which is preliminary data.</text>
</comment>
<evidence type="ECO:0000313" key="2">
    <source>
        <dbReference type="EMBL" id="MEL1243689.1"/>
    </source>
</evidence>
<accession>A0ABU9HUA7</accession>
<proteinExistence type="predicted"/>
<evidence type="ECO:0000256" key="1">
    <source>
        <dbReference type="SAM" id="SignalP"/>
    </source>
</evidence>
<gene>
    <name evidence="2" type="ORF">AAEO56_05405</name>
</gene>
<reference evidence="2 3" key="1">
    <citation type="submission" date="2024-04" db="EMBL/GenBank/DDBJ databases">
        <title>Flavobacterium sp. DGU11 16S ribosomal RNA gene Genome sequencing and assembly.</title>
        <authorList>
            <person name="Park S."/>
        </authorList>
    </citation>
    <scope>NUCLEOTIDE SEQUENCE [LARGE SCALE GENOMIC DNA]</scope>
    <source>
        <strain evidence="2 3">DGU11</strain>
    </source>
</reference>
<name>A0ABU9HUA7_9FLAO</name>
<protein>
    <submittedName>
        <fullName evidence="2">Uncharacterized protein</fullName>
    </submittedName>
</protein>